<proteinExistence type="predicted"/>
<dbReference type="PANTHER" id="PTHR30349">
    <property type="entry name" value="PHAGE INTEGRASE-RELATED"/>
    <property type="match status" value="1"/>
</dbReference>
<dbReference type="CDD" id="cd00397">
    <property type="entry name" value="DNA_BRE_C"/>
    <property type="match status" value="1"/>
</dbReference>
<feature type="region of interest" description="Disordered" evidence="5">
    <location>
        <begin position="1"/>
        <end position="34"/>
    </location>
</feature>
<dbReference type="KEGG" id="hla:Hlac_2751"/>
<organism evidence="8 9">
    <name type="scientific">Halorubrum lacusprofundi (strain ATCC 49239 / DSM 5036 / JCM 8891 / ACAM 34)</name>
    <dbReference type="NCBI Taxonomy" id="416348"/>
    <lineage>
        <taxon>Archaea</taxon>
        <taxon>Methanobacteriati</taxon>
        <taxon>Methanobacteriota</taxon>
        <taxon>Stenosarchaea group</taxon>
        <taxon>Halobacteria</taxon>
        <taxon>Halobacteriales</taxon>
        <taxon>Haloferacaceae</taxon>
        <taxon>Halorubrum</taxon>
    </lineage>
</organism>
<dbReference type="InterPro" id="IPR010998">
    <property type="entry name" value="Integrase_recombinase_N"/>
</dbReference>
<dbReference type="Pfam" id="PF00589">
    <property type="entry name" value="Phage_integrase"/>
    <property type="match status" value="1"/>
</dbReference>
<dbReference type="PROSITE" id="PS51898">
    <property type="entry name" value="TYR_RECOMBINASE"/>
    <property type="match status" value="1"/>
</dbReference>
<dbReference type="SUPFAM" id="SSF56349">
    <property type="entry name" value="DNA breaking-rejoining enzymes"/>
    <property type="match status" value="1"/>
</dbReference>
<dbReference type="GO" id="GO:0006310">
    <property type="term" value="P:DNA recombination"/>
    <property type="evidence" value="ECO:0007669"/>
    <property type="project" value="UniProtKB-KW"/>
</dbReference>
<dbReference type="Proteomes" id="UP000000740">
    <property type="component" value="Chromosome 2"/>
</dbReference>
<sequence length="368" mass="42341">MSSKDDDPNDRRVGSDPNRSNSTRGDPRSTNLKPISPAEAVEWYLHRRRNELASSSLKTHRSSLRHFTKWTEQVGIENLNELDGRAIQRYLTWRAEEAPTSVDHLAPKSEKTQIDITRKFVEHCETIDAVRVGLHEQILPFRVKEADEVRDEMLEMERISEIHNYLETYHYASRDHIIWTLLAESGFRIGALHSLDVQDFDPDNRTLRLRYRPESETSLKNDRGSERLVGLIRDGTVEALQAYIDDQRVSVSDEYGREPLLTTRNGRVARSTIRKSVYRWSCPQALGDECDHDDSMTSSDAWRCANNACPHMVRSGVITYLLREDVPIDYVSDRCDVSPSVIRTHYDGRGESERMEARSQAIAEQLAN</sequence>
<feature type="domain" description="Tyr recombinase" evidence="6">
    <location>
        <begin position="149"/>
        <end position="360"/>
    </location>
</feature>
<dbReference type="GO" id="GO:0015074">
    <property type="term" value="P:DNA integration"/>
    <property type="evidence" value="ECO:0007669"/>
    <property type="project" value="UniProtKB-KW"/>
</dbReference>
<dbReference type="Gene3D" id="1.10.150.130">
    <property type="match status" value="1"/>
</dbReference>
<feature type="compositionally biased region" description="Polar residues" evidence="5">
    <location>
        <begin position="17"/>
        <end position="33"/>
    </location>
</feature>
<evidence type="ECO:0000256" key="2">
    <source>
        <dbReference type="ARBA" id="ARBA00023125"/>
    </source>
</evidence>
<reference evidence="8 9" key="1">
    <citation type="journal article" date="2016" name="Stand. Genomic Sci.">
        <title>Complete genome sequence of the Antarctic Halorubrum lacusprofundi type strain ACAM 34.</title>
        <authorList>
            <person name="Anderson I.J."/>
            <person name="DasSarma P."/>
            <person name="Lucas S."/>
            <person name="Copeland A."/>
            <person name="Lapidus A."/>
            <person name="Del Rio T.G."/>
            <person name="Tice H."/>
            <person name="Dalin E."/>
            <person name="Bruce D.C."/>
            <person name="Goodwin L."/>
            <person name="Pitluck S."/>
            <person name="Sims D."/>
            <person name="Brettin T.S."/>
            <person name="Detter J.C."/>
            <person name="Han C.S."/>
            <person name="Larimer F."/>
            <person name="Hauser L."/>
            <person name="Land M."/>
            <person name="Ivanova N."/>
            <person name="Richardson P."/>
            <person name="Cavicchioli R."/>
            <person name="DasSarma S."/>
            <person name="Woese C.R."/>
            <person name="Kyrpides N.C."/>
        </authorList>
    </citation>
    <scope>NUCLEOTIDE SEQUENCE [LARGE SCALE GENOMIC DNA]</scope>
    <source>
        <strain evidence="9">ATCC 49239 / DSM 5036 / JCM 8891 / ACAM 34</strain>
    </source>
</reference>
<evidence type="ECO:0000256" key="5">
    <source>
        <dbReference type="SAM" id="MobiDB-lite"/>
    </source>
</evidence>
<dbReference type="InterPro" id="IPR044068">
    <property type="entry name" value="CB"/>
</dbReference>
<evidence type="ECO:0000259" key="6">
    <source>
        <dbReference type="PROSITE" id="PS51898"/>
    </source>
</evidence>
<keyword evidence="2 4" id="KW-0238">DNA-binding</keyword>
<evidence type="ECO:0000256" key="4">
    <source>
        <dbReference type="PROSITE-ProRule" id="PRU01248"/>
    </source>
</evidence>
<name>B9LVT2_HALLT</name>
<feature type="domain" description="Core-binding (CB)" evidence="7">
    <location>
        <begin position="35"/>
        <end position="125"/>
    </location>
</feature>
<dbReference type="GeneID" id="7399160"/>
<protein>
    <submittedName>
        <fullName evidence="8">Integrase family protein</fullName>
    </submittedName>
</protein>
<dbReference type="AlphaFoldDB" id="B9LVT2"/>
<evidence type="ECO:0000313" key="8">
    <source>
        <dbReference type="EMBL" id="ACM58322.1"/>
    </source>
</evidence>
<dbReference type="HOGENOM" id="CLU_045500_0_0_2"/>
<keyword evidence="9" id="KW-1185">Reference proteome</keyword>
<dbReference type="Gene3D" id="1.10.443.10">
    <property type="entry name" value="Intergrase catalytic core"/>
    <property type="match status" value="1"/>
</dbReference>
<dbReference type="InterPro" id="IPR050090">
    <property type="entry name" value="Tyrosine_recombinase_XerCD"/>
</dbReference>
<dbReference type="eggNOG" id="arCOG01250">
    <property type="taxonomic scope" value="Archaea"/>
</dbReference>
<keyword evidence="1" id="KW-0229">DNA integration</keyword>
<dbReference type="InterPro" id="IPR013762">
    <property type="entry name" value="Integrase-like_cat_sf"/>
</dbReference>
<gene>
    <name evidence="8" type="ordered locus">Hlac_2751</name>
</gene>
<evidence type="ECO:0000259" key="7">
    <source>
        <dbReference type="PROSITE" id="PS51900"/>
    </source>
</evidence>
<accession>B9LVT2</accession>
<evidence type="ECO:0000313" key="9">
    <source>
        <dbReference type="Proteomes" id="UP000000740"/>
    </source>
</evidence>
<dbReference type="RefSeq" id="WP_012659166.1">
    <property type="nucleotide sequence ID" value="NC_012028.1"/>
</dbReference>
<dbReference type="EMBL" id="CP001366">
    <property type="protein sequence ID" value="ACM58322.1"/>
    <property type="molecule type" value="Genomic_DNA"/>
</dbReference>
<keyword evidence="3" id="KW-0233">DNA recombination</keyword>
<evidence type="ECO:0000256" key="1">
    <source>
        <dbReference type="ARBA" id="ARBA00022908"/>
    </source>
</evidence>
<dbReference type="PANTHER" id="PTHR30349:SF41">
    <property type="entry name" value="INTEGRASE_RECOMBINASE PROTEIN MJ0367-RELATED"/>
    <property type="match status" value="1"/>
</dbReference>
<evidence type="ECO:0000256" key="3">
    <source>
        <dbReference type="ARBA" id="ARBA00023172"/>
    </source>
</evidence>
<feature type="compositionally biased region" description="Basic and acidic residues" evidence="5">
    <location>
        <begin position="1"/>
        <end position="14"/>
    </location>
</feature>
<dbReference type="InterPro" id="IPR002104">
    <property type="entry name" value="Integrase_catalytic"/>
</dbReference>
<dbReference type="GO" id="GO:0003677">
    <property type="term" value="F:DNA binding"/>
    <property type="evidence" value="ECO:0007669"/>
    <property type="project" value="UniProtKB-UniRule"/>
</dbReference>
<dbReference type="PROSITE" id="PS51900">
    <property type="entry name" value="CB"/>
    <property type="match status" value="1"/>
</dbReference>
<dbReference type="InterPro" id="IPR011010">
    <property type="entry name" value="DNA_brk_join_enz"/>
</dbReference>